<protein>
    <submittedName>
        <fullName evidence="2">Uncharacterized protein</fullName>
    </submittedName>
</protein>
<sequence length="255" mass="28636">MSTKSTEFLKDILGTAYRTQEAINKQKKAQQRPFTPGTINSPVEVDRHLSRLLYLSVVAIFAFVGVEPMKVIYRKNFGYGGINPLCLAVSCFLFLILGLISIGVAIGGVFSPSKTDDAAMFYQTEGGSIAFMLIGLLYIWIAKYAFSKGWKDYKLSKKSTKPLGYLGDSVLLEPLRKEGWSQERIQWVAEPLATILIGICICLFNIFGGIPIIICGLSLWVYSIIDYFFLRDDLSDTVERMKRQARPDQETNNVE</sequence>
<dbReference type="AlphaFoldDB" id="A0A1M5JBT1"/>
<accession>A0A1M5JBT1</accession>
<reference evidence="2 3" key="1">
    <citation type="submission" date="2016-11" db="EMBL/GenBank/DDBJ databases">
        <authorList>
            <person name="Jaros S."/>
            <person name="Januszkiewicz K."/>
            <person name="Wedrychowicz H."/>
        </authorList>
    </citation>
    <scope>NUCLEOTIDE SEQUENCE [LARGE SCALE GENOMIC DNA]</scope>
    <source>
        <strain evidence="2 3">DSM 26897</strain>
    </source>
</reference>
<evidence type="ECO:0000313" key="3">
    <source>
        <dbReference type="Proteomes" id="UP000184368"/>
    </source>
</evidence>
<evidence type="ECO:0000313" key="2">
    <source>
        <dbReference type="EMBL" id="SHG37700.1"/>
    </source>
</evidence>
<dbReference type="EMBL" id="FQUO01000030">
    <property type="protein sequence ID" value="SHG37700.1"/>
    <property type="molecule type" value="Genomic_DNA"/>
</dbReference>
<gene>
    <name evidence="2" type="ORF">SAMN05444008_1307</name>
</gene>
<dbReference type="Proteomes" id="UP000184368">
    <property type="component" value="Unassembled WGS sequence"/>
</dbReference>
<organism evidence="2 3">
    <name type="scientific">Cnuella takakiae</name>
    <dbReference type="NCBI Taxonomy" id="1302690"/>
    <lineage>
        <taxon>Bacteria</taxon>
        <taxon>Pseudomonadati</taxon>
        <taxon>Bacteroidota</taxon>
        <taxon>Chitinophagia</taxon>
        <taxon>Chitinophagales</taxon>
        <taxon>Chitinophagaceae</taxon>
        <taxon>Cnuella</taxon>
    </lineage>
</organism>
<keyword evidence="1" id="KW-1133">Transmembrane helix</keyword>
<proteinExistence type="predicted"/>
<feature type="transmembrane region" description="Helical" evidence="1">
    <location>
        <begin position="52"/>
        <end position="73"/>
    </location>
</feature>
<name>A0A1M5JBT1_9BACT</name>
<evidence type="ECO:0000256" key="1">
    <source>
        <dbReference type="SAM" id="Phobius"/>
    </source>
</evidence>
<feature type="transmembrane region" description="Helical" evidence="1">
    <location>
        <begin position="129"/>
        <end position="146"/>
    </location>
</feature>
<feature type="transmembrane region" description="Helical" evidence="1">
    <location>
        <begin position="85"/>
        <end position="109"/>
    </location>
</feature>
<dbReference type="RefSeq" id="WP_073048715.1">
    <property type="nucleotide sequence ID" value="NZ_FQUO01000030.1"/>
</dbReference>
<keyword evidence="3" id="KW-1185">Reference proteome</keyword>
<feature type="transmembrane region" description="Helical" evidence="1">
    <location>
        <begin position="192"/>
        <end position="225"/>
    </location>
</feature>
<dbReference type="STRING" id="1302690.BUE76_00435"/>
<keyword evidence="1" id="KW-0812">Transmembrane</keyword>
<keyword evidence="1" id="KW-0472">Membrane</keyword>